<dbReference type="OrthoDB" id="27194at2"/>
<gene>
    <name evidence="1" type="ORF">FGL86_08325</name>
</gene>
<dbReference type="Pfam" id="PF10013">
    <property type="entry name" value="DUF2256"/>
    <property type="match status" value="1"/>
</dbReference>
<reference evidence="1 2" key="1">
    <citation type="submission" date="2019-06" db="EMBL/GenBank/DDBJ databases">
        <title>Genome analyses of bacteria isolated from kimchi.</title>
        <authorList>
            <person name="Lee S."/>
            <person name="Ahn S."/>
            <person name="Roh S."/>
        </authorList>
    </citation>
    <scope>NUCLEOTIDE SEQUENCE [LARGE SCALE GENOMIC DNA]</scope>
    <source>
        <strain evidence="1 2">CBA4606</strain>
    </source>
</reference>
<name>A0A5B8SS42_9GAMM</name>
<keyword evidence="2" id="KW-1185">Reference proteome</keyword>
<sequence>MHRKQDLPQKQCAQCLRLFRWRRKWARCWQEVRYCSERCRRDARRSRGQEKTS</sequence>
<protein>
    <submittedName>
        <fullName evidence="1">DUF2256 domain-containing protein</fullName>
    </submittedName>
</protein>
<dbReference type="Proteomes" id="UP000321272">
    <property type="component" value="Chromosome"/>
</dbReference>
<dbReference type="KEGG" id="paur:FGL86_08325"/>
<dbReference type="InterPro" id="IPR017136">
    <property type="entry name" value="UCP037205"/>
</dbReference>
<dbReference type="PANTHER" id="PTHR37463">
    <property type="entry name" value="GSL3115 PROTEIN"/>
    <property type="match status" value="1"/>
</dbReference>
<evidence type="ECO:0000313" key="2">
    <source>
        <dbReference type="Proteomes" id="UP000321272"/>
    </source>
</evidence>
<evidence type="ECO:0000313" key="1">
    <source>
        <dbReference type="EMBL" id="QEA39074.1"/>
    </source>
</evidence>
<accession>A0A5B8SS42</accession>
<dbReference type="AlphaFoldDB" id="A0A5B8SS42"/>
<dbReference type="PIRSF" id="PIRSF037205">
    <property type="entry name" value="UCP037205"/>
    <property type="match status" value="1"/>
</dbReference>
<organism evidence="1 2">
    <name type="scientific">Pistricoccus aurantiacus</name>
    <dbReference type="NCBI Taxonomy" id="1883414"/>
    <lineage>
        <taxon>Bacteria</taxon>
        <taxon>Pseudomonadati</taxon>
        <taxon>Pseudomonadota</taxon>
        <taxon>Gammaproteobacteria</taxon>
        <taxon>Oceanospirillales</taxon>
        <taxon>Halomonadaceae</taxon>
        <taxon>Pistricoccus</taxon>
    </lineage>
</organism>
<dbReference type="RefSeq" id="WP_147184130.1">
    <property type="nucleotide sequence ID" value="NZ_CP042382.1"/>
</dbReference>
<proteinExistence type="predicted"/>
<dbReference type="PANTHER" id="PTHR37463:SF1">
    <property type="entry name" value="DUF2256 DOMAIN-CONTAINING PROTEIN"/>
    <property type="match status" value="1"/>
</dbReference>
<dbReference type="EMBL" id="CP042382">
    <property type="protein sequence ID" value="QEA39074.1"/>
    <property type="molecule type" value="Genomic_DNA"/>
</dbReference>